<dbReference type="OrthoDB" id="1100174at2"/>
<protein>
    <submittedName>
        <fullName evidence="2">DUF2975 domain-containing protein</fullName>
    </submittedName>
</protein>
<dbReference type="AlphaFoldDB" id="A0A429Y3W8"/>
<evidence type="ECO:0000313" key="3">
    <source>
        <dbReference type="Proteomes" id="UP000287156"/>
    </source>
</evidence>
<keyword evidence="3" id="KW-1185">Reference proteome</keyword>
<keyword evidence="1" id="KW-1133">Transmembrane helix</keyword>
<feature type="transmembrane region" description="Helical" evidence="1">
    <location>
        <begin position="7"/>
        <end position="31"/>
    </location>
</feature>
<organism evidence="2 3">
    <name type="scientific">Siminovitchia acidinfaciens</name>
    <dbReference type="NCBI Taxonomy" id="2321395"/>
    <lineage>
        <taxon>Bacteria</taxon>
        <taxon>Bacillati</taxon>
        <taxon>Bacillota</taxon>
        <taxon>Bacilli</taxon>
        <taxon>Bacillales</taxon>
        <taxon>Bacillaceae</taxon>
        <taxon>Siminovitchia</taxon>
    </lineage>
</organism>
<dbReference type="Proteomes" id="UP000287156">
    <property type="component" value="Unassembled WGS sequence"/>
</dbReference>
<evidence type="ECO:0000313" key="2">
    <source>
        <dbReference type="EMBL" id="RST76112.1"/>
    </source>
</evidence>
<name>A0A429Y3W8_9BACI</name>
<dbReference type="InterPro" id="IPR021354">
    <property type="entry name" value="DUF2975"/>
</dbReference>
<dbReference type="Pfam" id="PF11188">
    <property type="entry name" value="DUF2975"/>
    <property type="match status" value="1"/>
</dbReference>
<evidence type="ECO:0000256" key="1">
    <source>
        <dbReference type="SAM" id="Phobius"/>
    </source>
</evidence>
<feature type="transmembrane region" description="Helical" evidence="1">
    <location>
        <begin position="43"/>
        <end position="62"/>
    </location>
</feature>
<reference evidence="2" key="1">
    <citation type="submission" date="2018-12" db="EMBL/GenBank/DDBJ databases">
        <authorList>
            <person name="Sun L."/>
            <person name="Chen Z."/>
        </authorList>
    </citation>
    <scope>NUCLEOTIDE SEQUENCE [LARGE SCALE GENOMIC DNA]</scope>
    <source>
        <strain evidence="2">3-2-2</strain>
    </source>
</reference>
<comment type="caution">
    <text evidence="2">The sequence shown here is derived from an EMBL/GenBank/DDBJ whole genome shotgun (WGS) entry which is preliminary data.</text>
</comment>
<dbReference type="RefSeq" id="WP_126048285.1">
    <property type="nucleotide sequence ID" value="NZ_QYTV02000002.1"/>
</dbReference>
<keyword evidence="1" id="KW-0472">Membrane</keyword>
<accession>A0A429Y3W8</accession>
<sequence>MKHGSKLFLKVAVFLIGTPVLALCIFGLPWLTKNPVNPDYAHILYPILIGMFVSIIPFYIALYKAFRLLSFIDKNQAFSDLSVKALKDIKLCAMTISGLYVLILPFVYIVAELDDAPGLIIIGMVPIFASMVIAVFAAVLQRLLQEAINIKSENDLTV</sequence>
<feature type="transmembrane region" description="Helical" evidence="1">
    <location>
        <begin position="117"/>
        <end position="140"/>
    </location>
</feature>
<proteinExistence type="predicted"/>
<keyword evidence="1" id="KW-0812">Transmembrane</keyword>
<gene>
    <name evidence="2" type="ORF">D4T97_004800</name>
</gene>
<feature type="transmembrane region" description="Helical" evidence="1">
    <location>
        <begin position="91"/>
        <end position="111"/>
    </location>
</feature>
<dbReference type="EMBL" id="QYTV02000002">
    <property type="protein sequence ID" value="RST76112.1"/>
    <property type="molecule type" value="Genomic_DNA"/>
</dbReference>